<organism evidence="2">
    <name type="scientific">Anopheles darlingi</name>
    <name type="common">Mosquito</name>
    <dbReference type="NCBI Taxonomy" id="43151"/>
    <lineage>
        <taxon>Eukaryota</taxon>
        <taxon>Metazoa</taxon>
        <taxon>Ecdysozoa</taxon>
        <taxon>Arthropoda</taxon>
        <taxon>Hexapoda</taxon>
        <taxon>Insecta</taxon>
        <taxon>Pterygota</taxon>
        <taxon>Neoptera</taxon>
        <taxon>Endopterygota</taxon>
        <taxon>Diptera</taxon>
        <taxon>Nematocera</taxon>
        <taxon>Culicoidea</taxon>
        <taxon>Culicidae</taxon>
        <taxon>Anophelinae</taxon>
        <taxon>Anopheles</taxon>
    </lineage>
</organism>
<dbReference type="EMBL" id="GGFL01009999">
    <property type="protein sequence ID" value="MBW74177.1"/>
    <property type="molecule type" value="Transcribed_RNA"/>
</dbReference>
<proteinExistence type="predicted"/>
<feature type="transmembrane region" description="Helical" evidence="1">
    <location>
        <begin position="6"/>
        <end position="24"/>
    </location>
</feature>
<name>A0A2M4D9H1_ANODA</name>
<evidence type="ECO:0000313" key="2">
    <source>
        <dbReference type="EMBL" id="MBW74177.1"/>
    </source>
</evidence>
<feature type="transmembrane region" description="Helical" evidence="1">
    <location>
        <begin position="44"/>
        <end position="63"/>
    </location>
</feature>
<dbReference type="AlphaFoldDB" id="A0A2M4D9H1"/>
<keyword evidence="1" id="KW-1133">Transmembrane helix</keyword>
<accession>A0A2M4D9H1</accession>
<protein>
    <submittedName>
        <fullName evidence="2">Uncharacterized protein</fullName>
    </submittedName>
</protein>
<keyword evidence="1" id="KW-0472">Membrane</keyword>
<evidence type="ECO:0000256" key="1">
    <source>
        <dbReference type="SAM" id="Phobius"/>
    </source>
</evidence>
<reference evidence="2" key="1">
    <citation type="submission" date="2018-01" db="EMBL/GenBank/DDBJ databases">
        <title>An insight into the sialome of Amazonian anophelines.</title>
        <authorList>
            <person name="Ribeiro J.M."/>
            <person name="Scarpassa V."/>
            <person name="Calvo E."/>
        </authorList>
    </citation>
    <scope>NUCLEOTIDE SEQUENCE</scope>
</reference>
<keyword evidence="1" id="KW-0812">Transmembrane</keyword>
<sequence>MGTPPFLAIHPLHIIVVGALALIFTKEQHLEQGTRTASWRWPSLHSSCLRFLMLLLLLLLAPIPDLDLRRASKVWSGSGGRLLVVGGGCRRCSVTAAGTARGYRTGR</sequence>